<dbReference type="Proteomes" id="UP000198647">
    <property type="component" value="Unassembled WGS sequence"/>
</dbReference>
<comment type="caution">
    <text evidence="1">The sequence shown here is derived from an EMBL/GenBank/DDBJ whole genome shotgun (WGS) entry which is preliminary data.</text>
</comment>
<organism evidence="1 2">
    <name type="scientific">Salimicrobium album</name>
    <dbReference type="NCBI Taxonomy" id="50717"/>
    <lineage>
        <taxon>Bacteria</taxon>
        <taxon>Bacillati</taxon>
        <taxon>Bacillota</taxon>
        <taxon>Bacilli</taxon>
        <taxon>Bacillales</taxon>
        <taxon>Bacillaceae</taxon>
        <taxon>Salimicrobium</taxon>
    </lineage>
</organism>
<sequence length="77" mass="8465">MYKKTPIRSNAMIVIAKSNVTPPIALRKSISAFSVDKALSGRPNLELGNTDGKYPLSRSGAFYCTDKRLTHKIKALL</sequence>
<proteinExistence type="predicted"/>
<evidence type="ECO:0000313" key="2">
    <source>
        <dbReference type="Proteomes" id="UP000198647"/>
    </source>
</evidence>
<dbReference type="EMBL" id="FNOS01000008">
    <property type="protein sequence ID" value="SDY27985.1"/>
    <property type="molecule type" value="Genomic_DNA"/>
</dbReference>
<accession>A0A1H3IKS6</accession>
<protein>
    <submittedName>
        <fullName evidence="1">Uncharacterized protein</fullName>
    </submittedName>
</protein>
<evidence type="ECO:0000313" key="1">
    <source>
        <dbReference type="EMBL" id="SDY27985.1"/>
    </source>
</evidence>
<name>A0A1H3IKS6_9BACI</name>
<gene>
    <name evidence="1" type="ORF">SAMN04488081_2537</name>
</gene>
<keyword evidence="2" id="KW-1185">Reference proteome</keyword>
<reference evidence="1 2" key="1">
    <citation type="submission" date="2016-10" db="EMBL/GenBank/DDBJ databases">
        <authorList>
            <person name="Varghese N."/>
            <person name="Submissions S."/>
        </authorList>
    </citation>
    <scope>NUCLEOTIDE SEQUENCE [LARGE SCALE GENOMIC DNA]</scope>
    <source>
        <strain evidence="1 2">DSM 20748</strain>
    </source>
</reference>